<keyword evidence="1" id="KW-0175">Coiled coil</keyword>
<feature type="coiled-coil region" evidence="1">
    <location>
        <begin position="535"/>
        <end position="569"/>
    </location>
</feature>
<feature type="coiled-coil region" evidence="1">
    <location>
        <begin position="603"/>
        <end position="630"/>
    </location>
</feature>
<feature type="region of interest" description="Disordered" evidence="2">
    <location>
        <begin position="47"/>
        <end position="100"/>
    </location>
</feature>
<feature type="region of interest" description="Disordered" evidence="2">
    <location>
        <begin position="1"/>
        <end position="28"/>
    </location>
</feature>
<evidence type="ECO:0000256" key="2">
    <source>
        <dbReference type="SAM" id="MobiDB-lite"/>
    </source>
</evidence>
<feature type="compositionally biased region" description="Polar residues" evidence="2">
    <location>
        <begin position="292"/>
        <end position="303"/>
    </location>
</feature>
<evidence type="ECO:0000313" key="4">
    <source>
        <dbReference type="Proteomes" id="UP001165090"/>
    </source>
</evidence>
<proteinExistence type="predicted"/>
<gene>
    <name evidence="3" type="ORF">VaNZ11_008040</name>
</gene>
<feature type="region of interest" description="Disordered" evidence="2">
    <location>
        <begin position="279"/>
        <end position="305"/>
    </location>
</feature>
<feature type="compositionally biased region" description="Low complexity" evidence="2">
    <location>
        <begin position="88"/>
        <end position="100"/>
    </location>
</feature>
<organism evidence="3 4">
    <name type="scientific">Volvox africanus</name>
    <dbReference type="NCBI Taxonomy" id="51714"/>
    <lineage>
        <taxon>Eukaryota</taxon>
        <taxon>Viridiplantae</taxon>
        <taxon>Chlorophyta</taxon>
        <taxon>core chlorophytes</taxon>
        <taxon>Chlorophyceae</taxon>
        <taxon>CS clade</taxon>
        <taxon>Chlamydomonadales</taxon>
        <taxon>Volvocaceae</taxon>
        <taxon>Volvox</taxon>
    </lineage>
</organism>
<evidence type="ECO:0000313" key="3">
    <source>
        <dbReference type="EMBL" id="GLI64686.1"/>
    </source>
</evidence>
<feature type="coiled-coil region" evidence="1">
    <location>
        <begin position="132"/>
        <end position="240"/>
    </location>
</feature>
<keyword evidence="4" id="KW-1185">Reference proteome</keyword>
<sequence>MAQRLPRKTDASQISEDPRSSTSNDLATVEQKLAKFRKLYTSYRKDEKVSHFKNFGPPLQEVVTSAGTSPGDRSRISDGGAPPPRRPSPSAAASRPSSQQIQQQLQQISNVTVGAALVPEHRSKLQNLMMELHSKDRIVSNLQSQVAKLQRQLNVQEAREDEGRAAYQRQIQQLEDKVAATTEQLHRLETERWEVLEAVSTVAAGSVQLDREQRNLERALQDLEDKRRELETREISASADRLSLDVLSGLASHLSDMDVAVSRADMALRRRVMFLAGQDPDEWSGQGGATPDGSSRPGTSSGSAVGAAPVEVVDLSHDPCISYLRGVQEVLGTSRAYLANNTRSERQLQQMSPAPIVQHLQQQAAGLARALVLLASEAEADAARLALHEAQGREREAQLAGALQENRRLAVLAEASEQVQLLTGQLQKEREENAALQSRMRTMRKKLKAAFEDMAAQNKDLREKLTQAKEDQNTTRAETGEEVRRLKEKLAESSEQLRLQRQGEEELQAEVRKARQLASASAERAERLAADLDVARLRAQRMQGLEEDLEDVEARAVGVARRVVELESELKAEREGAAQVAANHEAQLSALRTEVKLHLQLVVDAYSEELRALQAQLALMERAQREATASAAVTELRSALGGQAANAAAAAPAAAEASRADIWRVAYE</sequence>
<dbReference type="Proteomes" id="UP001165090">
    <property type="component" value="Unassembled WGS sequence"/>
</dbReference>
<accession>A0ABQ5S622</accession>
<comment type="caution">
    <text evidence="3">The sequence shown here is derived from an EMBL/GenBank/DDBJ whole genome shotgun (WGS) entry which is preliminary data.</text>
</comment>
<dbReference type="PANTHER" id="PTHR46753">
    <property type="entry name" value="FYVE AND COILED-COIL DOMAIN-CONTAINING PROTEIN 1"/>
    <property type="match status" value="1"/>
</dbReference>
<dbReference type="PANTHER" id="PTHR46753:SF3">
    <property type="entry name" value="PDZ DOMAIN-CONTAINING PROTEIN"/>
    <property type="match status" value="1"/>
</dbReference>
<reference evidence="3 4" key="1">
    <citation type="journal article" date="2023" name="IScience">
        <title>Expanded male sex-determining region conserved during the evolution of homothallism in the green alga Volvox.</title>
        <authorList>
            <person name="Yamamoto K."/>
            <person name="Matsuzaki R."/>
            <person name="Mahakham W."/>
            <person name="Heman W."/>
            <person name="Sekimoto H."/>
            <person name="Kawachi M."/>
            <person name="Minakuchi Y."/>
            <person name="Toyoda A."/>
            <person name="Nozaki H."/>
        </authorList>
    </citation>
    <scope>NUCLEOTIDE SEQUENCE [LARGE SCALE GENOMIC DNA]</scope>
    <source>
        <strain evidence="3 4">NIES-4468</strain>
    </source>
</reference>
<name>A0ABQ5S622_9CHLO</name>
<feature type="coiled-coil region" evidence="1">
    <location>
        <begin position="412"/>
        <end position="503"/>
    </location>
</feature>
<feature type="non-terminal residue" evidence="3">
    <location>
        <position position="668"/>
    </location>
</feature>
<protein>
    <submittedName>
        <fullName evidence="3">Uncharacterized protein</fullName>
    </submittedName>
</protein>
<evidence type="ECO:0000256" key="1">
    <source>
        <dbReference type="SAM" id="Coils"/>
    </source>
</evidence>
<dbReference type="EMBL" id="BSDZ01000020">
    <property type="protein sequence ID" value="GLI64686.1"/>
    <property type="molecule type" value="Genomic_DNA"/>
</dbReference>
<feature type="compositionally biased region" description="Polar residues" evidence="2">
    <location>
        <begin position="11"/>
        <end position="26"/>
    </location>
</feature>